<reference evidence="1 2" key="1">
    <citation type="submission" date="2017-09" db="EMBL/GenBank/DDBJ databases">
        <title>Depth-based differentiation of microbial function through sediment-hosted aquifers and enrichment of novel symbionts in the deep terrestrial subsurface.</title>
        <authorList>
            <person name="Probst A.J."/>
            <person name="Ladd B."/>
            <person name="Jarett J.K."/>
            <person name="Geller-Mcgrath D.E."/>
            <person name="Sieber C.M."/>
            <person name="Emerson J.B."/>
            <person name="Anantharaman K."/>
            <person name="Thomas B.C."/>
            <person name="Malmstrom R."/>
            <person name="Stieglmeier M."/>
            <person name="Klingl A."/>
            <person name="Woyke T."/>
            <person name="Ryan C.M."/>
            <person name="Banfield J.F."/>
        </authorList>
    </citation>
    <scope>NUCLEOTIDE SEQUENCE [LARGE SCALE GENOMIC DNA]</scope>
    <source>
        <strain evidence="1">CG23_combo_of_CG06-09_8_20_14_all_40_23</strain>
    </source>
</reference>
<dbReference type="AlphaFoldDB" id="A0A2H0A7V3"/>
<sequence length="85" mass="9736">MYLMFIMFRLQTAFIIFMSRQGIMLETGATRIIIRFRLMQNHLIFLSSSRVATLIQANGMLLMSHPLHGIHLATMSLVLQDIVIG</sequence>
<name>A0A2H0A7V3_9BACT</name>
<dbReference type="EMBL" id="PCSH01000057">
    <property type="protein sequence ID" value="PIP41519.1"/>
    <property type="molecule type" value="Genomic_DNA"/>
</dbReference>
<gene>
    <name evidence="1" type="ORF">COX18_03100</name>
</gene>
<accession>A0A2H0A7V3</accession>
<protein>
    <submittedName>
        <fullName evidence="1">Uncharacterized protein</fullName>
    </submittedName>
</protein>
<dbReference type="Proteomes" id="UP000231067">
    <property type="component" value="Unassembled WGS sequence"/>
</dbReference>
<comment type="caution">
    <text evidence="1">The sequence shown here is derived from an EMBL/GenBank/DDBJ whole genome shotgun (WGS) entry which is preliminary data.</text>
</comment>
<evidence type="ECO:0000313" key="2">
    <source>
        <dbReference type="Proteomes" id="UP000231067"/>
    </source>
</evidence>
<evidence type="ECO:0000313" key="1">
    <source>
        <dbReference type="EMBL" id="PIP41519.1"/>
    </source>
</evidence>
<proteinExistence type="predicted"/>
<organism evidence="1 2">
    <name type="scientific">Candidatus Desantisbacteria bacterium CG23_combo_of_CG06-09_8_20_14_all_40_23</name>
    <dbReference type="NCBI Taxonomy" id="1974550"/>
    <lineage>
        <taxon>Bacteria</taxon>
        <taxon>Candidatus Desantisiibacteriota</taxon>
    </lineage>
</organism>